<name>A0AAD4BPJ3_BOLED</name>
<dbReference type="EMBL" id="WHUW01000024">
    <property type="protein sequence ID" value="KAF8435766.1"/>
    <property type="molecule type" value="Genomic_DNA"/>
</dbReference>
<organism evidence="1 2">
    <name type="scientific">Boletus edulis BED1</name>
    <dbReference type="NCBI Taxonomy" id="1328754"/>
    <lineage>
        <taxon>Eukaryota</taxon>
        <taxon>Fungi</taxon>
        <taxon>Dikarya</taxon>
        <taxon>Basidiomycota</taxon>
        <taxon>Agaricomycotina</taxon>
        <taxon>Agaricomycetes</taxon>
        <taxon>Agaricomycetidae</taxon>
        <taxon>Boletales</taxon>
        <taxon>Boletineae</taxon>
        <taxon>Boletaceae</taxon>
        <taxon>Boletoideae</taxon>
        <taxon>Boletus</taxon>
    </lineage>
</organism>
<comment type="caution">
    <text evidence="1">The sequence shown here is derived from an EMBL/GenBank/DDBJ whole genome shotgun (WGS) entry which is preliminary data.</text>
</comment>
<evidence type="ECO:0000313" key="1">
    <source>
        <dbReference type="EMBL" id="KAF8435766.1"/>
    </source>
</evidence>
<reference evidence="1" key="2">
    <citation type="journal article" date="2020" name="Nat. Commun.">
        <title>Large-scale genome sequencing of mycorrhizal fungi provides insights into the early evolution of symbiotic traits.</title>
        <authorList>
            <person name="Miyauchi S."/>
            <person name="Kiss E."/>
            <person name="Kuo A."/>
            <person name="Drula E."/>
            <person name="Kohler A."/>
            <person name="Sanchez-Garcia M."/>
            <person name="Morin E."/>
            <person name="Andreopoulos B."/>
            <person name="Barry K.W."/>
            <person name="Bonito G."/>
            <person name="Buee M."/>
            <person name="Carver A."/>
            <person name="Chen C."/>
            <person name="Cichocki N."/>
            <person name="Clum A."/>
            <person name="Culley D."/>
            <person name="Crous P.W."/>
            <person name="Fauchery L."/>
            <person name="Girlanda M."/>
            <person name="Hayes R.D."/>
            <person name="Keri Z."/>
            <person name="LaButti K."/>
            <person name="Lipzen A."/>
            <person name="Lombard V."/>
            <person name="Magnuson J."/>
            <person name="Maillard F."/>
            <person name="Murat C."/>
            <person name="Nolan M."/>
            <person name="Ohm R.A."/>
            <person name="Pangilinan J."/>
            <person name="Pereira M.F."/>
            <person name="Perotto S."/>
            <person name="Peter M."/>
            <person name="Pfister S."/>
            <person name="Riley R."/>
            <person name="Sitrit Y."/>
            <person name="Stielow J.B."/>
            <person name="Szollosi G."/>
            <person name="Zifcakova L."/>
            <person name="Stursova M."/>
            <person name="Spatafora J.W."/>
            <person name="Tedersoo L."/>
            <person name="Vaario L.M."/>
            <person name="Yamada A."/>
            <person name="Yan M."/>
            <person name="Wang P."/>
            <person name="Xu J."/>
            <person name="Bruns T."/>
            <person name="Baldrian P."/>
            <person name="Vilgalys R."/>
            <person name="Dunand C."/>
            <person name="Henrissat B."/>
            <person name="Grigoriev I.V."/>
            <person name="Hibbett D."/>
            <person name="Nagy L.G."/>
            <person name="Martin F.M."/>
        </authorList>
    </citation>
    <scope>NUCLEOTIDE SEQUENCE</scope>
    <source>
        <strain evidence="1">BED1</strain>
    </source>
</reference>
<proteinExistence type="predicted"/>
<protein>
    <submittedName>
        <fullName evidence="1">Uncharacterized protein</fullName>
    </submittedName>
</protein>
<accession>A0AAD4BPJ3</accession>
<dbReference type="Proteomes" id="UP001194468">
    <property type="component" value="Unassembled WGS sequence"/>
</dbReference>
<dbReference type="AlphaFoldDB" id="A0AAD4BPJ3"/>
<evidence type="ECO:0000313" key="2">
    <source>
        <dbReference type="Proteomes" id="UP001194468"/>
    </source>
</evidence>
<keyword evidence="2" id="KW-1185">Reference proteome</keyword>
<gene>
    <name evidence="1" type="ORF">L210DRAFT_3550553</name>
</gene>
<reference evidence="1" key="1">
    <citation type="submission" date="2019-10" db="EMBL/GenBank/DDBJ databases">
        <authorList>
            <consortium name="DOE Joint Genome Institute"/>
            <person name="Kuo A."/>
            <person name="Miyauchi S."/>
            <person name="Kiss E."/>
            <person name="Drula E."/>
            <person name="Kohler A."/>
            <person name="Sanchez-Garcia M."/>
            <person name="Andreopoulos B."/>
            <person name="Barry K.W."/>
            <person name="Bonito G."/>
            <person name="Buee M."/>
            <person name="Carver A."/>
            <person name="Chen C."/>
            <person name="Cichocki N."/>
            <person name="Clum A."/>
            <person name="Culley D."/>
            <person name="Crous P.W."/>
            <person name="Fauchery L."/>
            <person name="Girlanda M."/>
            <person name="Hayes R."/>
            <person name="Keri Z."/>
            <person name="LaButti K."/>
            <person name="Lipzen A."/>
            <person name="Lombard V."/>
            <person name="Magnuson J."/>
            <person name="Maillard F."/>
            <person name="Morin E."/>
            <person name="Murat C."/>
            <person name="Nolan M."/>
            <person name="Ohm R."/>
            <person name="Pangilinan J."/>
            <person name="Pereira M."/>
            <person name="Perotto S."/>
            <person name="Peter M."/>
            <person name="Riley R."/>
            <person name="Sitrit Y."/>
            <person name="Stielow B."/>
            <person name="Szollosi G."/>
            <person name="Zifcakova L."/>
            <person name="Stursova M."/>
            <person name="Spatafora J.W."/>
            <person name="Tedersoo L."/>
            <person name="Vaario L.-M."/>
            <person name="Yamada A."/>
            <person name="Yan M."/>
            <person name="Wang P."/>
            <person name="Xu J."/>
            <person name="Bruns T."/>
            <person name="Baldrian P."/>
            <person name="Vilgalys R."/>
            <person name="Henrissat B."/>
            <person name="Grigoriev I.V."/>
            <person name="Hibbett D."/>
            <person name="Nagy L.G."/>
            <person name="Martin F.M."/>
        </authorList>
    </citation>
    <scope>NUCLEOTIDE SEQUENCE</scope>
    <source>
        <strain evidence="1">BED1</strain>
    </source>
</reference>
<sequence>MVHHIPRPSGHPWTCIYLFSRIQGSVLGEWTEICLVHHIFTPEHASLSLRVGAKGGLNAAGPTGPQNPIVIMRSE</sequence>